<dbReference type="PANTHER" id="PTHR43133:SF46">
    <property type="entry name" value="RNA POLYMERASE SIGMA-70 FACTOR ECF SUBFAMILY"/>
    <property type="match status" value="1"/>
</dbReference>
<sequence>MIKKIAIMEQTNSNYSIIADYYSEHYNELKLYVMSRSLPADEAEDIVQNTFVRLLRGDKMITPVTLPCFVYTIAKNLIIDYYRRKHKIEEYEHFLGATDWMGRYDVDGESVFSAQQINEMLERGIARLTEKRSKVYRLNLFEGMQVSEIAQSLNLGYKAAENRLTLARKEIRDYMKKELAS</sequence>
<evidence type="ECO:0000259" key="4">
    <source>
        <dbReference type="Pfam" id="PF04542"/>
    </source>
</evidence>
<keyword evidence="1" id="KW-0805">Transcription regulation</keyword>
<dbReference type="GO" id="GO:0016987">
    <property type="term" value="F:sigma factor activity"/>
    <property type="evidence" value="ECO:0007669"/>
    <property type="project" value="UniProtKB-KW"/>
</dbReference>
<feature type="domain" description="RNA polymerase sigma-70 region 2" evidence="4">
    <location>
        <begin position="22"/>
        <end position="86"/>
    </location>
</feature>
<dbReference type="Pfam" id="PF04542">
    <property type="entry name" value="Sigma70_r2"/>
    <property type="match status" value="1"/>
</dbReference>
<accession>A0AAW4N7M9</accession>
<evidence type="ECO:0000313" key="6">
    <source>
        <dbReference type="EMBL" id="MBV3408676.1"/>
    </source>
</evidence>
<dbReference type="GO" id="GO:0003677">
    <property type="term" value="F:DNA binding"/>
    <property type="evidence" value="ECO:0007669"/>
    <property type="project" value="InterPro"/>
</dbReference>
<dbReference type="GO" id="GO:0006352">
    <property type="term" value="P:DNA-templated transcription initiation"/>
    <property type="evidence" value="ECO:0007669"/>
    <property type="project" value="InterPro"/>
</dbReference>
<evidence type="ECO:0000256" key="2">
    <source>
        <dbReference type="ARBA" id="ARBA00023082"/>
    </source>
</evidence>
<name>A0AAW4N7M9_9BACT</name>
<proteinExistence type="predicted"/>
<evidence type="ECO:0000313" key="7">
    <source>
        <dbReference type="Proteomes" id="UP001196316"/>
    </source>
</evidence>
<dbReference type="InterPro" id="IPR039425">
    <property type="entry name" value="RNA_pol_sigma-70-like"/>
</dbReference>
<dbReference type="NCBIfam" id="TIGR02937">
    <property type="entry name" value="sigma70-ECF"/>
    <property type="match status" value="1"/>
</dbReference>
<comment type="caution">
    <text evidence="6">The sequence shown here is derived from an EMBL/GenBank/DDBJ whole genome shotgun (WGS) entry which is preliminary data.</text>
</comment>
<dbReference type="Proteomes" id="UP001196316">
    <property type="component" value="Unassembled WGS sequence"/>
</dbReference>
<reference evidence="6" key="1">
    <citation type="submission" date="2021-06" db="EMBL/GenBank/DDBJ databases">
        <title>Collection of gut derived symbiotic bacterial strains cultured from healthy donors.</title>
        <authorList>
            <person name="Lin H."/>
            <person name="Littmann E."/>
            <person name="Pamer E.G."/>
        </authorList>
    </citation>
    <scope>NUCLEOTIDE SEQUENCE</scope>
    <source>
        <strain evidence="6">MSK.21.60</strain>
    </source>
</reference>
<evidence type="ECO:0000259" key="5">
    <source>
        <dbReference type="Pfam" id="PF08281"/>
    </source>
</evidence>
<dbReference type="EMBL" id="JAHOEP010000025">
    <property type="protein sequence ID" value="MBV3408676.1"/>
    <property type="molecule type" value="Genomic_DNA"/>
</dbReference>
<protein>
    <submittedName>
        <fullName evidence="6">Sigma-70 family RNA polymerase sigma factor</fullName>
    </submittedName>
</protein>
<evidence type="ECO:0000256" key="3">
    <source>
        <dbReference type="ARBA" id="ARBA00023163"/>
    </source>
</evidence>
<dbReference type="RefSeq" id="WP_217326708.1">
    <property type="nucleotide sequence ID" value="NZ_JAHOEQ010000022.1"/>
</dbReference>
<keyword evidence="3" id="KW-0804">Transcription</keyword>
<gene>
    <name evidence="6" type="ORF">KSW80_09740</name>
</gene>
<dbReference type="InterPro" id="IPR014284">
    <property type="entry name" value="RNA_pol_sigma-70_dom"/>
</dbReference>
<dbReference type="InterPro" id="IPR007627">
    <property type="entry name" value="RNA_pol_sigma70_r2"/>
</dbReference>
<dbReference type="AlphaFoldDB" id="A0AAW4N7M9"/>
<keyword evidence="2" id="KW-0731">Sigma factor</keyword>
<dbReference type="Pfam" id="PF08281">
    <property type="entry name" value="Sigma70_r4_2"/>
    <property type="match status" value="1"/>
</dbReference>
<dbReference type="InterPro" id="IPR013249">
    <property type="entry name" value="RNA_pol_sigma70_r4_t2"/>
</dbReference>
<evidence type="ECO:0000256" key="1">
    <source>
        <dbReference type="ARBA" id="ARBA00023015"/>
    </source>
</evidence>
<organism evidence="6 7">
    <name type="scientific">Segatella copri</name>
    <dbReference type="NCBI Taxonomy" id="165179"/>
    <lineage>
        <taxon>Bacteria</taxon>
        <taxon>Pseudomonadati</taxon>
        <taxon>Bacteroidota</taxon>
        <taxon>Bacteroidia</taxon>
        <taxon>Bacteroidales</taxon>
        <taxon>Prevotellaceae</taxon>
        <taxon>Segatella</taxon>
    </lineage>
</organism>
<feature type="domain" description="RNA polymerase sigma factor 70 region 4 type 2" evidence="5">
    <location>
        <begin position="119"/>
        <end position="170"/>
    </location>
</feature>
<dbReference type="PANTHER" id="PTHR43133">
    <property type="entry name" value="RNA POLYMERASE ECF-TYPE SIGMA FACTO"/>
    <property type="match status" value="1"/>
</dbReference>